<feature type="compositionally biased region" description="Basic and acidic residues" evidence="1">
    <location>
        <begin position="443"/>
        <end position="453"/>
    </location>
</feature>
<comment type="caution">
    <text evidence="2">The sequence shown here is derived from an EMBL/GenBank/DDBJ whole genome shotgun (WGS) entry which is preliminary data.</text>
</comment>
<feature type="compositionally biased region" description="Acidic residues" evidence="1">
    <location>
        <begin position="409"/>
        <end position="427"/>
    </location>
</feature>
<dbReference type="Proteomes" id="UP001515480">
    <property type="component" value="Unassembled WGS sequence"/>
</dbReference>
<proteinExistence type="predicted"/>
<sequence>MVAEYGEDQRLRRYSTPSTRTRWNLKDRNNFPQWHSDLRRVVRRATTPGFLGEPAPNVDECLKDAEASIATKTRARGREAQELAHADAEELRQAYDELNVLVYDIIMASIDITASKLDYIERTFGETYDGNALYKYILTHADACTTSVQMQLKKDLDDLHISEASGAEDIDQVLDVIEATWPKIVDFDQTNPKAAIEFALNLIPQNHPRIGYVDALLAQSDLSLKPMWDSFAEFRLSFIERMRCGDLRAGGRAPRQDPNVVCMHACTDDRTSFDKNQCATCDIGQCPGGSMCLIFGKGVLPDQAKYNVRRTVMYFKAYKDENNLKTMKGVRPPSSWFTEFKAKERALKDKEQVGSRQTRAACVVTQEQGPGEDSWMDPDSDFWRELDNSGTEVGIGEGMHHVFMMVPADSEEEEDVEELEESEEEEIFQTPTRRATPRPPKTSSRERVLEYLTRKNNPSTKSPTARSTINSKKKKLTYEEEDDERNLEKWTKEPKEGGMQMWEKRVLITQLLGEAWAKVCANFDFEKAATRIGMRMTIDGSNDALIKLQGMQDYSFCEADAEIDIQGGPRSGGDGSDPVEHMQHEQEIPGADCDDEEGAADDDDAMQDDDAQIQGPQCDSSDDDDDTARVHDVGPAPDDPPAGFRYVLTPPTLRTDQEKRNLVGHWILHAFNNGQTSGWFRGRVHAKGCSAADRQTTPTANYVVTFDHRITNTRHLHGKVASTLLEENYGREEWWMLLEKT</sequence>
<name>A0AB34JFF1_PRYPA</name>
<protein>
    <submittedName>
        <fullName evidence="2">Uncharacterized protein</fullName>
    </submittedName>
</protein>
<feature type="region of interest" description="Disordered" evidence="1">
    <location>
        <begin position="409"/>
        <end position="487"/>
    </location>
</feature>
<reference evidence="2 3" key="1">
    <citation type="journal article" date="2024" name="Science">
        <title>Giant polyketide synthase enzymes in the biosynthesis of giant marine polyether toxins.</title>
        <authorList>
            <person name="Fallon T.R."/>
            <person name="Shende V.V."/>
            <person name="Wierzbicki I.H."/>
            <person name="Pendleton A.L."/>
            <person name="Watervoot N.F."/>
            <person name="Auber R.P."/>
            <person name="Gonzalez D.J."/>
            <person name="Wisecaver J.H."/>
            <person name="Moore B.S."/>
        </authorList>
    </citation>
    <scope>NUCLEOTIDE SEQUENCE [LARGE SCALE GENOMIC DNA]</scope>
    <source>
        <strain evidence="2 3">12B1</strain>
    </source>
</reference>
<evidence type="ECO:0000313" key="2">
    <source>
        <dbReference type="EMBL" id="KAL1519595.1"/>
    </source>
</evidence>
<gene>
    <name evidence="2" type="ORF">AB1Y20_023109</name>
</gene>
<feature type="compositionally biased region" description="Polar residues" evidence="1">
    <location>
        <begin position="454"/>
        <end position="470"/>
    </location>
</feature>
<accession>A0AB34JFF1</accession>
<dbReference type="AlphaFoldDB" id="A0AB34JFF1"/>
<feature type="compositionally biased region" description="Basic and acidic residues" evidence="1">
    <location>
        <begin position="578"/>
        <end position="587"/>
    </location>
</feature>
<feature type="region of interest" description="Disordered" evidence="1">
    <location>
        <begin position="564"/>
        <end position="646"/>
    </location>
</feature>
<evidence type="ECO:0000256" key="1">
    <source>
        <dbReference type="SAM" id="MobiDB-lite"/>
    </source>
</evidence>
<organism evidence="2 3">
    <name type="scientific">Prymnesium parvum</name>
    <name type="common">Toxic golden alga</name>
    <dbReference type="NCBI Taxonomy" id="97485"/>
    <lineage>
        <taxon>Eukaryota</taxon>
        <taxon>Haptista</taxon>
        <taxon>Haptophyta</taxon>
        <taxon>Prymnesiophyceae</taxon>
        <taxon>Prymnesiales</taxon>
        <taxon>Prymnesiaceae</taxon>
        <taxon>Prymnesium</taxon>
    </lineage>
</organism>
<evidence type="ECO:0000313" key="3">
    <source>
        <dbReference type="Proteomes" id="UP001515480"/>
    </source>
</evidence>
<keyword evidence="3" id="KW-1185">Reference proteome</keyword>
<feature type="compositionally biased region" description="Acidic residues" evidence="1">
    <location>
        <begin position="592"/>
        <end position="611"/>
    </location>
</feature>
<dbReference type="EMBL" id="JBGBPQ010000009">
    <property type="protein sequence ID" value="KAL1519595.1"/>
    <property type="molecule type" value="Genomic_DNA"/>
</dbReference>